<evidence type="ECO:0000256" key="1">
    <source>
        <dbReference type="ARBA" id="ARBA00022630"/>
    </source>
</evidence>
<dbReference type="AlphaFoldDB" id="A0A3E3DCG4"/>
<evidence type="ECO:0000313" key="4">
    <source>
        <dbReference type="EMBL" id="RGD66937.1"/>
    </source>
</evidence>
<dbReference type="PANTHER" id="PTHR43278:SF2">
    <property type="entry name" value="IRON-SULFUR FLAVOPROTEIN"/>
    <property type="match status" value="1"/>
</dbReference>
<evidence type="ECO:0000259" key="3">
    <source>
        <dbReference type="Pfam" id="PF03358"/>
    </source>
</evidence>
<dbReference type="SUPFAM" id="SSF52218">
    <property type="entry name" value="Flavoproteins"/>
    <property type="match status" value="1"/>
</dbReference>
<dbReference type="InterPro" id="IPR051796">
    <property type="entry name" value="ISF_SsuE-like"/>
</dbReference>
<dbReference type="OrthoDB" id="9805976at2"/>
<feature type="domain" description="NADPH-dependent FMN reductase-like" evidence="3">
    <location>
        <begin position="1"/>
        <end position="113"/>
    </location>
</feature>
<name>A0A3E3DCG4_9FIRM</name>
<dbReference type="Gene3D" id="3.40.50.360">
    <property type="match status" value="1"/>
</dbReference>
<evidence type="ECO:0000313" key="5">
    <source>
        <dbReference type="Proteomes" id="UP000261023"/>
    </source>
</evidence>
<reference evidence="4 5" key="1">
    <citation type="submission" date="2018-08" db="EMBL/GenBank/DDBJ databases">
        <title>A genome reference for cultivated species of the human gut microbiota.</title>
        <authorList>
            <person name="Zou Y."/>
            <person name="Xue W."/>
            <person name="Luo G."/>
        </authorList>
    </citation>
    <scope>NUCLEOTIDE SEQUENCE [LARGE SCALE GENOMIC DNA]</scope>
    <source>
        <strain evidence="4 5">AF19-13AC</strain>
    </source>
</reference>
<accession>A0A3E3DCG4</accession>
<dbReference type="InterPro" id="IPR029039">
    <property type="entry name" value="Flavoprotein-like_sf"/>
</dbReference>
<proteinExistence type="predicted"/>
<gene>
    <name evidence="4" type="ORF">DWX31_30085</name>
</gene>
<sequence>MKVLGINFGGRNMKCGEIMVKEALFAAMKAGADVEFVRTVNMRIDHCSGCGVCSMKRDEGGNVHCIKKDDYARLEEKILDADGIIVAAPVFSVGTTGQMKNFIDRFGAAHDRAALDEIQKKRIAEGKTGDELLDPRYFKKRYVAYMSIGGADTPHWVALGLPTMTMFGTSIYMKVVGQIDAYGQGRRANPVFDEELMGKCSELGKRVAEAVGKPYEEVEWYGEEGVCPVCHGKVMMMDQAPEVYCATCGVKGTMTLEDGRMKICYQDEDLKVSRVRMEGLYDHYWEIEGMKEVCIPKIMENQEWLEEQLKKYKNFDETIAAMEE</sequence>
<dbReference type="PANTHER" id="PTHR43278">
    <property type="entry name" value="NAD(P)H-DEPENDENT FMN-CONTAINING OXIDOREDUCTASE YWQN-RELATED"/>
    <property type="match status" value="1"/>
</dbReference>
<protein>
    <submittedName>
        <fullName evidence="4">Flavodoxin family protein</fullName>
    </submittedName>
</protein>
<keyword evidence="1" id="KW-0285">Flavoprotein</keyword>
<keyword evidence="2" id="KW-0288">FMN</keyword>
<comment type="caution">
    <text evidence="4">The sequence shown here is derived from an EMBL/GenBank/DDBJ whole genome shotgun (WGS) entry which is preliminary data.</text>
</comment>
<dbReference type="RefSeq" id="WP_029466148.1">
    <property type="nucleotide sequence ID" value="NZ_QTJW01000032.1"/>
</dbReference>
<dbReference type="Pfam" id="PF03358">
    <property type="entry name" value="FMN_red"/>
    <property type="match status" value="1"/>
</dbReference>
<dbReference type="InterPro" id="IPR005025">
    <property type="entry name" value="FMN_Rdtase-like_dom"/>
</dbReference>
<dbReference type="EMBL" id="QTJW01000032">
    <property type="protein sequence ID" value="RGD66937.1"/>
    <property type="molecule type" value="Genomic_DNA"/>
</dbReference>
<evidence type="ECO:0000256" key="2">
    <source>
        <dbReference type="ARBA" id="ARBA00022643"/>
    </source>
</evidence>
<dbReference type="GO" id="GO:0016491">
    <property type="term" value="F:oxidoreductase activity"/>
    <property type="evidence" value="ECO:0007669"/>
    <property type="project" value="InterPro"/>
</dbReference>
<organism evidence="4 5">
    <name type="scientific">Hungatella hathewayi</name>
    <dbReference type="NCBI Taxonomy" id="154046"/>
    <lineage>
        <taxon>Bacteria</taxon>
        <taxon>Bacillati</taxon>
        <taxon>Bacillota</taxon>
        <taxon>Clostridia</taxon>
        <taxon>Lachnospirales</taxon>
        <taxon>Lachnospiraceae</taxon>
        <taxon>Hungatella</taxon>
    </lineage>
</organism>
<dbReference type="Proteomes" id="UP000261023">
    <property type="component" value="Unassembled WGS sequence"/>
</dbReference>